<proteinExistence type="predicted"/>
<protein>
    <submittedName>
        <fullName evidence="3">Uncharacterized protein</fullName>
    </submittedName>
</protein>
<evidence type="ECO:0000313" key="3">
    <source>
        <dbReference type="EMBL" id="EFN62245.1"/>
    </source>
</evidence>
<keyword evidence="1 2" id="KW-1015">Disulfide bond</keyword>
<dbReference type="SMART" id="SM00192">
    <property type="entry name" value="LDLa"/>
    <property type="match status" value="1"/>
</dbReference>
<organism evidence="4">
    <name type="scientific">Camponotus floridanus</name>
    <name type="common">Florida carpenter ant</name>
    <dbReference type="NCBI Taxonomy" id="104421"/>
    <lineage>
        <taxon>Eukaryota</taxon>
        <taxon>Metazoa</taxon>
        <taxon>Ecdysozoa</taxon>
        <taxon>Arthropoda</taxon>
        <taxon>Hexapoda</taxon>
        <taxon>Insecta</taxon>
        <taxon>Pterygota</taxon>
        <taxon>Neoptera</taxon>
        <taxon>Endopterygota</taxon>
        <taxon>Hymenoptera</taxon>
        <taxon>Apocrita</taxon>
        <taxon>Aculeata</taxon>
        <taxon>Formicoidea</taxon>
        <taxon>Formicidae</taxon>
        <taxon>Formicinae</taxon>
        <taxon>Camponotus</taxon>
    </lineage>
</organism>
<dbReference type="InterPro" id="IPR023415">
    <property type="entry name" value="LDLR_class-A_CS"/>
</dbReference>
<comment type="caution">
    <text evidence="2">Lacks conserved residue(s) required for the propagation of feature annotation.</text>
</comment>
<dbReference type="InParanoid" id="E2AWE5"/>
<dbReference type="Gene3D" id="4.10.400.10">
    <property type="entry name" value="Low-density Lipoprotein Receptor"/>
    <property type="match status" value="1"/>
</dbReference>
<dbReference type="Proteomes" id="UP000000311">
    <property type="component" value="Unassembled WGS sequence"/>
</dbReference>
<name>E2AWE5_CAMFO</name>
<sequence>HLDTAGEKTEQPECDQTAELRCRSGECVPLESRCDGVLQCNDGSDEDNC</sequence>
<dbReference type="CDD" id="cd00112">
    <property type="entry name" value="LDLa"/>
    <property type="match status" value="1"/>
</dbReference>
<dbReference type="InterPro" id="IPR002172">
    <property type="entry name" value="LDrepeatLR_classA_rpt"/>
</dbReference>
<dbReference type="STRING" id="104421.E2AWE5"/>
<dbReference type="AlphaFoldDB" id="E2AWE5"/>
<evidence type="ECO:0000313" key="4">
    <source>
        <dbReference type="Proteomes" id="UP000000311"/>
    </source>
</evidence>
<evidence type="ECO:0000256" key="2">
    <source>
        <dbReference type="PROSITE-ProRule" id="PRU00124"/>
    </source>
</evidence>
<reference evidence="3 4" key="1">
    <citation type="journal article" date="2010" name="Science">
        <title>Genomic comparison of the ants Camponotus floridanus and Harpegnathos saltator.</title>
        <authorList>
            <person name="Bonasio R."/>
            <person name="Zhang G."/>
            <person name="Ye C."/>
            <person name="Mutti N.S."/>
            <person name="Fang X."/>
            <person name="Qin N."/>
            <person name="Donahue G."/>
            <person name="Yang P."/>
            <person name="Li Q."/>
            <person name="Li C."/>
            <person name="Zhang P."/>
            <person name="Huang Z."/>
            <person name="Berger S.L."/>
            <person name="Reinberg D."/>
            <person name="Wang J."/>
            <person name="Liebig J."/>
        </authorList>
    </citation>
    <scope>NUCLEOTIDE SEQUENCE [LARGE SCALE GENOMIC DNA]</scope>
    <source>
        <strain evidence="4">C129</strain>
    </source>
</reference>
<dbReference type="PROSITE" id="PS50068">
    <property type="entry name" value="LDLRA_2"/>
    <property type="match status" value="1"/>
</dbReference>
<feature type="non-terminal residue" evidence="3">
    <location>
        <position position="49"/>
    </location>
</feature>
<accession>E2AWE5</accession>
<feature type="disulfide bond" evidence="2">
    <location>
        <begin position="22"/>
        <end position="40"/>
    </location>
</feature>
<feature type="non-terminal residue" evidence="3">
    <location>
        <position position="1"/>
    </location>
</feature>
<keyword evidence="4" id="KW-1185">Reference proteome</keyword>
<dbReference type="Pfam" id="PF00057">
    <property type="entry name" value="Ldl_recept_a"/>
    <property type="match status" value="1"/>
</dbReference>
<feature type="disulfide bond" evidence="2">
    <location>
        <begin position="34"/>
        <end position="49"/>
    </location>
</feature>
<evidence type="ECO:0000256" key="1">
    <source>
        <dbReference type="ARBA" id="ARBA00023157"/>
    </source>
</evidence>
<dbReference type="InterPro" id="IPR036055">
    <property type="entry name" value="LDL_receptor-like_sf"/>
</dbReference>
<dbReference type="EMBL" id="GL443286">
    <property type="protein sequence ID" value="EFN62245.1"/>
    <property type="molecule type" value="Genomic_DNA"/>
</dbReference>
<gene>
    <name evidence="3" type="ORF">EAG_12408</name>
</gene>
<dbReference type="SUPFAM" id="SSF57424">
    <property type="entry name" value="LDL receptor-like module"/>
    <property type="match status" value="1"/>
</dbReference>
<dbReference type="PROSITE" id="PS01209">
    <property type="entry name" value="LDLRA_1"/>
    <property type="match status" value="1"/>
</dbReference>
<dbReference type="OrthoDB" id="10055367at2759"/>